<gene>
    <name evidence="2" type="ORF">ACFOMG_16640</name>
</gene>
<evidence type="ECO:0000313" key="3">
    <source>
        <dbReference type="Proteomes" id="UP001595722"/>
    </source>
</evidence>
<proteinExistence type="predicted"/>
<keyword evidence="3" id="KW-1185">Reference proteome</keyword>
<sequence>MKLHSTKFALACASSAAVFWLLCSLFVLIMPGMMLSMSGDMLHMNLEGMGWHMSFFSALIGGLFWAIAAGIFGWLLANIYNCSSSDSI</sequence>
<name>A0ABV7VW18_9GAMM</name>
<evidence type="ECO:0000256" key="1">
    <source>
        <dbReference type="SAM" id="Phobius"/>
    </source>
</evidence>
<dbReference type="EMBL" id="JBHRYB010000022">
    <property type="protein sequence ID" value="MFC3681731.1"/>
    <property type="molecule type" value="Genomic_DNA"/>
</dbReference>
<keyword evidence="1" id="KW-1133">Transmembrane helix</keyword>
<dbReference type="Proteomes" id="UP001595722">
    <property type="component" value="Unassembled WGS sequence"/>
</dbReference>
<accession>A0ABV7VW18</accession>
<keyword evidence="1" id="KW-0472">Membrane</keyword>
<dbReference type="RefSeq" id="WP_376868319.1">
    <property type="nucleotide sequence ID" value="NZ_JBHRYB010000022.1"/>
</dbReference>
<comment type="caution">
    <text evidence="2">The sequence shown here is derived from an EMBL/GenBank/DDBJ whole genome shotgun (WGS) entry which is preliminary data.</text>
</comment>
<feature type="transmembrane region" description="Helical" evidence="1">
    <location>
        <begin position="55"/>
        <end position="77"/>
    </location>
</feature>
<evidence type="ECO:0000313" key="2">
    <source>
        <dbReference type="EMBL" id="MFC3681731.1"/>
    </source>
</evidence>
<feature type="transmembrane region" description="Helical" evidence="1">
    <location>
        <begin position="12"/>
        <end position="35"/>
    </location>
</feature>
<organism evidence="2 3">
    <name type="scientific">Bacterioplanoides pacificum</name>
    <dbReference type="NCBI Taxonomy" id="1171596"/>
    <lineage>
        <taxon>Bacteria</taxon>
        <taxon>Pseudomonadati</taxon>
        <taxon>Pseudomonadota</taxon>
        <taxon>Gammaproteobacteria</taxon>
        <taxon>Oceanospirillales</taxon>
        <taxon>Oceanospirillaceae</taxon>
        <taxon>Bacterioplanoides</taxon>
    </lineage>
</organism>
<reference evidence="3" key="1">
    <citation type="journal article" date="2019" name="Int. J. Syst. Evol. Microbiol.">
        <title>The Global Catalogue of Microorganisms (GCM) 10K type strain sequencing project: providing services to taxonomists for standard genome sequencing and annotation.</title>
        <authorList>
            <consortium name="The Broad Institute Genomics Platform"/>
            <consortium name="The Broad Institute Genome Sequencing Center for Infectious Disease"/>
            <person name="Wu L."/>
            <person name="Ma J."/>
        </authorList>
    </citation>
    <scope>NUCLEOTIDE SEQUENCE [LARGE SCALE GENOMIC DNA]</scope>
    <source>
        <strain evidence="3">KCTC 42424</strain>
    </source>
</reference>
<protein>
    <submittedName>
        <fullName evidence="2">DUF5676 family membrane protein</fullName>
    </submittedName>
</protein>
<dbReference type="InterPro" id="IPR044020">
    <property type="entry name" value="DUF5676"/>
</dbReference>
<dbReference type="Pfam" id="PF18926">
    <property type="entry name" value="DUF5676"/>
    <property type="match status" value="1"/>
</dbReference>
<keyword evidence="1" id="KW-0812">Transmembrane</keyword>